<dbReference type="Pfam" id="PF00106">
    <property type="entry name" value="adh_short"/>
    <property type="match status" value="1"/>
</dbReference>
<comment type="catalytic activity">
    <reaction evidence="19">
        <text>resolvin D2 + NAD(+) = 16-oxoresolvin D2 + NADH + H(+)</text>
        <dbReference type="Rhea" id="RHEA:53588"/>
        <dbReference type="ChEBI" id="CHEBI:15378"/>
        <dbReference type="ChEBI" id="CHEBI:57540"/>
        <dbReference type="ChEBI" id="CHEBI:57945"/>
        <dbReference type="ChEBI" id="CHEBI:133367"/>
        <dbReference type="ChEBI" id="CHEBI:137498"/>
    </reaction>
    <physiologicalReaction direction="left-to-right" evidence="19">
        <dbReference type="Rhea" id="RHEA:53589"/>
    </physiologicalReaction>
</comment>
<dbReference type="Gene3D" id="3.40.50.720">
    <property type="entry name" value="NAD(P)-binding Rossmann-like Domain"/>
    <property type="match status" value="1"/>
</dbReference>
<dbReference type="EMBL" id="JACVVK020000319">
    <property type="protein sequence ID" value="KAK7478665.1"/>
    <property type="molecule type" value="Genomic_DNA"/>
</dbReference>
<evidence type="ECO:0000256" key="3">
    <source>
        <dbReference type="ARBA" id="ARBA00038968"/>
    </source>
</evidence>
<comment type="catalytic activity">
    <reaction evidence="17">
        <text>prostaglandin A1 + NAD(+) = 15-oxo-prostaglandin A1 + NADH + H(+)</text>
        <dbReference type="Rhea" id="RHEA:41263"/>
        <dbReference type="ChEBI" id="CHEBI:15378"/>
        <dbReference type="ChEBI" id="CHEBI:57398"/>
        <dbReference type="ChEBI" id="CHEBI:57540"/>
        <dbReference type="ChEBI" id="CHEBI:57945"/>
        <dbReference type="ChEBI" id="CHEBI:85072"/>
    </reaction>
    <physiologicalReaction direction="left-to-right" evidence="17">
        <dbReference type="Rhea" id="RHEA:41264"/>
    </physiologicalReaction>
</comment>
<comment type="catalytic activity">
    <reaction evidence="13">
        <text>(11R)-hydroxy-(5Z,8Z,12E,14Z)-eicosatetraenoate + NAD(+) = 11-oxo-(5Z,8Z,12E,14Z)-eicosatetraenoate + NADH + H(+)</text>
        <dbReference type="Rhea" id="RHEA:48640"/>
        <dbReference type="ChEBI" id="CHEBI:15378"/>
        <dbReference type="ChEBI" id="CHEBI:57540"/>
        <dbReference type="ChEBI" id="CHEBI:57945"/>
        <dbReference type="ChEBI" id="CHEBI:78836"/>
        <dbReference type="ChEBI" id="CHEBI:90697"/>
    </reaction>
    <physiologicalReaction direction="left-to-right" evidence="13">
        <dbReference type="Rhea" id="RHEA:48641"/>
    </physiologicalReaction>
</comment>
<comment type="catalytic activity">
    <reaction evidence="20">
        <text>(15S)-hydroxy-(5Z,8Z,11Z,13E)-eicosatetraenoate + NAD(+) = 15-oxo-(5Z,8Z,11Z,13E)-eicosatetraenoate + NADH + H(+)</text>
        <dbReference type="Rhea" id="RHEA:23260"/>
        <dbReference type="ChEBI" id="CHEBI:15378"/>
        <dbReference type="ChEBI" id="CHEBI:57409"/>
        <dbReference type="ChEBI" id="CHEBI:57410"/>
        <dbReference type="ChEBI" id="CHEBI:57540"/>
        <dbReference type="ChEBI" id="CHEBI:57945"/>
        <dbReference type="EC" id="1.1.1.232"/>
    </reaction>
    <physiologicalReaction direction="left-to-right" evidence="20">
        <dbReference type="Rhea" id="RHEA:23261"/>
    </physiologicalReaction>
</comment>
<evidence type="ECO:0000256" key="4">
    <source>
        <dbReference type="ARBA" id="ARBA00039060"/>
    </source>
</evidence>
<name>A0ABD0JVJ1_9CAEN</name>
<evidence type="ECO:0000256" key="5">
    <source>
        <dbReference type="ARBA" id="ARBA00040276"/>
    </source>
</evidence>
<sequence>MDLRGKGVFLTGGAGGIGRSMVEALLKKGAQVLFCDVNEAAGKATETELKQQFGDKVIFKLCDLTNSTQLSEVFQAAVSAFGAVDVCVNNAGIADESIWQTMIIVNMNAQIQGSFLAYEHMRKDKGGRGGVIINTASMSGFVFGSHRNPVYTATKHAMVAFTTCWANNPEMGAQGVRWGVLCPTAVQTNLLAMREGMIHDYEGWKKNLTPHDRLQPGDVAESFLALLENEDSNGAVLKVAREDGRAFHQLLFMDNSTNPPMGFVEQEKVFLASK</sequence>
<evidence type="ECO:0000256" key="8">
    <source>
        <dbReference type="ARBA" id="ARBA00045705"/>
    </source>
</evidence>
<evidence type="ECO:0000256" key="21">
    <source>
        <dbReference type="ARBA" id="ARBA00049188"/>
    </source>
</evidence>
<evidence type="ECO:0000256" key="6">
    <source>
        <dbReference type="ARBA" id="ARBA00041812"/>
    </source>
</evidence>
<evidence type="ECO:0000256" key="9">
    <source>
        <dbReference type="ARBA" id="ARBA00047325"/>
    </source>
</evidence>
<comment type="catalytic activity">
    <reaction evidence="10">
        <text>resolvin D1 + NAD(+) = 8-oxoresolvin D1 + NADH + H(+)</text>
        <dbReference type="Rhea" id="RHEA:50124"/>
        <dbReference type="ChEBI" id="CHEBI:15378"/>
        <dbReference type="ChEBI" id="CHEBI:57540"/>
        <dbReference type="ChEBI" id="CHEBI:57945"/>
        <dbReference type="ChEBI" id="CHEBI:132079"/>
        <dbReference type="ChEBI" id="CHEBI:132080"/>
    </reaction>
    <physiologicalReaction direction="left-to-right" evidence="10">
        <dbReference type="Rhea" id="RHEA:50125"/>
    </physiologicalReaction>
</comment>
<evidence type="ECO:0000256" key="19">
    <source>
        <dbReference type="ARBA" id="ARBA00048921"/>
    </source>
</evidence>
<evidence type="ECO:0000313" key="23">
    <source>
        <dbReference type="EMBL" id="KAK7478665.1"/>
    </source>
</evidence>
<dbReference type="InterPro" id="IPR002347">
    <property type="entry name" value="SDR_fam"/>
</dbReference>
<comment type="catalytic activity">
    <reaction evidence="18">
        <text>prostaglandin E2 + NAD(+) = 15-oxoprostaglandin E2 + NADH + H(+)</text>
        <dbReference type="Rhea" id="RHEA:11876"/>
        <dbReference type="ChEBI" id="CHEBI:15378"/>
        <dbReference type="ChEBI" id="CHEBI:57400"/>
        <dbReference type="ChEBI" id="CHEBI:57540"/>
        <dbReference type="ChEBI" id="CHEBI:57945"/>
        <dbReference type="ChEBI" id="CHEBI:606564"/>
        <dbReference type="EC" id="1.1.1.141"/>
    </reaction>
    <physiologicalReaction direction="left-to-right" evidence="18">
        <dbReference type="Rhea" id="RHEA:11877"/>
    </physiologicalReaction>
</comment>
<evidence type="ECO:0000256" key="17">
    <source>
        <dbReference type="ARBA" id="ARBA00048611"/>
    </source>
</evidence>
<organism evidence="23 24">
    <name type="scientific">Batillaria attramentaria</name>
    <dbReference type="NCBI Taxonomy" id="370345"/>
    <lineage>
        <taxon>Eukaryota</taxon>
        <taxon>Metazoa</taxon>
        <taxon>Spiralia</taxon>
        <taxon>Lophotrochozoa</taxon>
        <taxon>Mollusca</taxon>
        <taxon>Gastropoda</taxon>
        <taxon>Caenogastropoda</taxon>
        <taxon>Sorbeoconcha</taxon>
        <taxon>Cerithioidea</taxon>
        <taxon>Batillariidae</taxon>
        <taxon>Batillaria</taxon>
    </lineage>
</organism>
<dbReference type="PRINTS" id="PR00080">
    <property type="entry name" value="SDRFAMILY"/>
</dbReference>
<evidence type="ECO:0000256" key="15">
    <source>
        <dbReference type="ARBA" id="ARBA00048393"/>
    </source>
</evidence>
<dbReference type="InterPro" id="IPR036291">
    <property type="entry name" value="NAD(P)-bd_dom_sf"/>
</dbReference>
<evidence type="ECO:0000256" key="16">
    <source>
        <dbReference type="ARBA" id="ARBA00048535"/>
    </source>
</evidence>
<dbReference type="PANTHER" id="PTHR44229">
    <property type="entry name" value="15-HYDROXYPROSTAGLANDIN DEHYDROGENASE [NAD(+)]"/>
    <property type="match status" value="1"/>
</dbReference>
<evidence type="ECO:0000256" key="10">
    <source>
        <dbReference type="ARBA" id="ARBA00047672"/>
    </source>
</evidence>
<dbReference type="AlphaFoldDB" id="A0ABD0JVJ1"/>
<comment type="catalytic activity">
    <reaction evidence="14">
        <text>resolvin D1 + NAD(+) = 17-oxoresolvin D1 + NADH + H(+)</text>
        <dbReference type="Rhea" id="RHEA:50128"/>
        <dbReference type="ChEBI" id="CHEBI:15378"/>
        <dbReference type="ChEBI" id="CHEBI:57540"/>
        <dbReference type="ChEBI" id="CHEBI:57945"/>
        <dbReference type="ChEBI" id="CHEBI:132079"/>
        <dbReference type="ChEBI" id="CHEBI:132081"/>
    </reaction>
    <physiologicalReaction direction="left-to-right" evidence="14">
        <dbReference type="Rhea" id="RHEA:50129"/>
    </physiologicalReaction>
</comment>
<dbReference type="EC" id="1.1.1.232" evidence="4"/>
<comment type="similarity">
    <text evidence="1 22">Belongs to the short-chain dehydrogenases/reductases (SDR) family.</text>
</comment>
<dbReference type="PRINTS" id="PR00081">
    <property type="entry name" value="GDHRDH"/>
</dbReference>
<evidence type="ECO:0000256" key="20">
    <source>
        <dbReference type="ARBA" id="ARBA00049151"/>
    </source>
</evidence>
<comment type="catalytic activity">
    <reaction evidence="16">
        <text>lipoxin A4 + NAD(+) = 15-oxo-(5S,6R)-dihydroxy-(7E,9E,11Z,13E)-eicosatetraenoate + NADH + H(+)</text>
        <dbReference type="Rhea" id="RHEA:41572"/>
        <dbReference type="ChEBI" id="CHEBI:15378"/>
        <dbReference type="ChEBI" id="CHEBI:57540"/>
        <dbReference type="ChEBI" id="CHEBI:57945"/>
        <dbReference type="ChEBI" id="CHEBI:67026"/>
        <dbReference type="ChEBI" id="CHEBI:78311"/>
    </reaction>
    <physiologicalReaction direction="left-to-right" evidence="16">
        <dbReference type="Rhea" id="RHEA:41573"/>
    </physiologicalReaction>
</comment>
<keyword evidence="24" id="KW-1185">Reference proteome</keyword>
<comment type="catalytic activity">
    <reaction evidence="11">
        <text>14-hydroxy-(4Z,7Z,10Z,12E,16Z,19Z)-docosahexaenoate + NAD(+) = 14-oxo-(4Z,7Z,10Z,12E,16Z,19Z)-docosahexaenoate + NADH + H(+)</text>
        <dbReference type="Rhea" id="RHEA:48952"/>
        <dbReference type="ChEBI" id="CHEBI:15378"/>
        <dbReference type="ChEBI" id="CHEBI:57540"/>
        <dbReference type="ChEBI" id="CHEBI:57945"/>
        <dbReference type="ChEBI" id="CHEBI:90866"/>
        <dbReference type="ChEBI" id="CHEBI:90867"/>
    </reaction>
    <physiologicalReaction direction="left-to-right" evidence="11">
        <dbReference type="Rhea" id="RHEA:48953"/>
    </physiologicalReaction>
</comment>
<keyword evidence="2" id="KW-0560">Oxidoreductase</keyword>
<comment type="function">
    <text evidence="8">Catalyzes the NAD-dependent dehydrogenation (oxidation) of a broad array of hydroxylated polyunsaturated fatty acids (mainly eicosanoids and docosanoids, including prostaglandins, lipoxins and resolvins), yielding their corresponding keto (oxo) metabolites. Decreases the levels of the pro-proliferative prostaglandins such as prostaglandin E2 (whose activity is increased in cancer because of an increase in the expression of cyclooxygenase 2) and generates oxo-fatty acid products that can profoundly influence cell function by abrogating pro-inflammatory cytokine expression. Converts resolvins E1, D1 and D2 to their oxo products, which represents a mode of resolvin inactivation. Resolvin E1 plays important roles during the resolution phase of acute inflammation, while resolvins D1 and D2 have a unique role in obesity-induced adipose inflammation.</text>
</comment>
<comment type="catalytic activity">
    <reaction evidence="15">
        <text>resolvin D2 + NAD(+) = 7-oxoresolvin D2 + NADH + H(+)</text>
        <dbReference type="Rhea" id="RHEA:53584"/>
        <dbReference type="ChEBI" id="CHEBI:15378"/>
        <dbReference type="ChEBI" id="CHEBI:57540"/>
        <dbReference type="ChEBI" id="CHEBI:57945"/>
        <dbReference type="ChEBI" id="CHEBI:133367"/>
        <dbReference type="ChEBI" id="CHEBI:137497"/>
    </reaction>
    <physiologicalReaction direction="left-to-right" evidence="15">
        <dbReference type="Rhea" id="RHEA:53585"/>
    </physiologicalReaction>
</comment>
<evidence type="ECO:0000256" key="22">
    <source>
        <dbReference type="RuleBase" id="RU000363"/>
    </source>
</evidence>
<evidence type="ECO:0000256" key="2">
    <source>
        <dbReference type="ARBA" id="ARBA00023002"/>
    </source>
</evidence>
<dbReference type="SUPFAM" id="SSF51735">
    <property type="entry name" value="NAD(P)-binding Rossmann-fold domains"/>
    <property type="match status" value="1"/>
</dbReference>
<evidence type="ECO:0000256" key="14">
    <source>
        <dbReference type="ARBA" id="ARBA00048170"/>
    </source>
</evidence>
<evidence type="ECO:0000256" key="18">
    <source>
        <dbReference type="ARBA" id="ARBA00048739"/>
    </source>
</evidence>
<dbReference type="GO" id="GO:0047034">
    <property type="term" value="F:15-hydroxyicosatetraenoate dehydrogenase activity"/>
    <property type="evidence" value="ECO:0007669"/>
    <property type="project" value="UniProtKB-EC"/>
</dbReference>
<comment type="catalytic activity">
    <reaction evidence="12">
        <text>15-oxo-(5S,6R)-dihydroxy-(7E,9E,11Z)-eicosatrienoate + NADH + H(+) = (5S,6R,15S)-trihydroxy-(7E,9E,11Z)-eicosatrienoate + NAD(+)</text>
        <dbReference type="Rhea" id="RHEA:41596"/>
        <dbReference type="ChEBI" id="CHEBI:15378"/>
        <dbReference type="ChEBI" id="CHEBI:57540"/>
        <dbReference type="ChEBI" id="CHEBI:57945"/>
        <dbReference type="ChEBI" id="CHEBI:78325"/>
        <dbReference type="ChEBI" id="CHEBI:78329"/>
    </reaction>
    <physiologicalReaction direction="left-to-right" evidence="12">
        <dbReference type="Rhea" id="RHEA:41597"/>
    </physiologicalReaction>
</comment>
<dbReference type="Proteomes" id="UP001519460">
    <property type="component" value="Unassembled WGS sequence"/>
</dbReference>
<comment type="catalytic activity">
    <reaction evidence="9">
        <text>prostaglandin E1 + NAD(+) = 15-oxoprostaglandin E1 + NADH + H(+)</text>
        <dbReference type="Rhea" id="RHEA:16477"/>
        <dbReference type="ChEBI" id="CHEBI:15378"/>
        <dbReference type="ChEBI" id="CHEBI:57397"/>
        <dbReference type="ChEBI" id="CHEBI:57401"/>
        <dbReference type="ChEBI" id="CHEBI:57540"/>
        <dbReference type="ChEBI" id="CHEBI:57945"/>
    </reaction>
    <physiologicalReaction direction="left-to-right" evidence="9">
        <dbReference type="Rhea" id="RHEA:16478"/>
    </physiologicalReaction>
</comment>
<dbReference type="GO" id="GO:0016404">
    <property type="term" value="F:15-hydroxyprostaglandin dehydrogenase (NAD+) activity"/>
    <property type="evidence" value="ECO:0007669"/>
    <property type="project" value="UniProtKB-EC"/>
</dbReference>
<comment type="catalytic activity">
    <reaction evidence="21">
        <text>resolvin E1 + NAD(+) = 18-oxo-resolvin E1 + NADH + H(+)</text>
        <dbReference type="Rhea" id="RHEA:49244"/>
        <dbReference type="ChEBI" id="CHEBI:15378"/>
        <dbReference type="ChEBI" id="CHEBI:57540"/>
        <dbReference type="ChEBI" id="CHEBI:57945"/>
        <dbReference type="ChEBI" id="CHEBI:91000"/>
        <dbReference type="ChEBI" id="CHEBI:91001"/>
    </reaction>
    <physiologicalReaction direction="left-to-right" evidence="21">
        <dbReference type="Rhea" id="RHEA:49245"/>
    </physiologicalReaction>
</comment>
<evidence type="ECO:0000256" key="7">
    <source>
        <dbReference type="ARBA" id="ARBA00042026"/>
    </source>
</evidence>
<accession>A0ABD0JVJ1</accession>
<protein>
    <recommendedName>
        <fullName evidence="5">15-hydroxyprostaglandin dehydrogenase [NAD(+)]</fullName>
        <ecNumber evidence="3">1.1.1.141</ecNumber>
        <ecNumber evidence="4">1.1.1.232</ecNumber>
    </recommendedName>
    <alternativeName>
        <fullName evidence="7">Eicosanoid/docosanoid dehydrogenase [NAD(+)]</fullName>
    </alternativeName>
    <alternativeName>
        <fullName evidence="6">Prostaglandin dehydrogenase 1</fullName>
    </alternativeName>
</protein>
<evidence type="ECO:0000256" key="11">
    <source>
        <dbReference type="ARBA" id="ARBA00048008"/>
    </source>
</evidence>
<gene>
    <name evidence="23" type="ORF">BaRGS_00030050</name>
</gene>
<proteinExistence type="inferred from homology"/>
<dbReference type="EC" id="1.1.1.141" evidence="3"/>
<dbReference type="PANTHER" id="PTHR44229:SF4">
    <property type="entry name" value="15-HYDROXYPROSTAGLANDIN DEHYDROGENASE [NAD(+)]"/>
    <property type="match status" value="1"/>
</dbReference>
<evidence type="ECO:0000256" key="13">
    <source>
        <dbReference type="ARBA" id="ARBA00048144"/>
    </source>
</evidence>
<evidence type="ECO:0000256" key="1">
    <source>
        <dbReference type="ARBA" id="ARBA00006484"/>
    </source>
</evidence>
<comment type="caution">
    <text evidence="23">The sequence shown here is derived from an EMBL/GenBank/DDBJ whole genome shotgun (WGS) entry which is preliminary data.</text>
</comment>
<reference evidence="23 24" key="1">
    <citation type="journal article" date="2023" name="Sci. Data">
        <title>Genome assembly of the Korean intertidal mud-creeper Batillaria attramentaria.</title>
        <authorList>
            <person name="Patra A.K."/>
            <person name="Ho P.T."/>
            <person name="Jun S."/>
            <person name="Lee S.J."/>
            <person name="Kim Y."/>
            <person name="Won Y.J."/>
        </authorList>
    </citation>
    <scope>NUCLEOTIDE SEQUENCE [LARGE SCALE GENOMIC DNA]</scope>
    <source>
        <strain evidence="23">Wonlab-2016</strain>
    </source>
</reference>
<evidence type="ECO:0000313" key="24">
    <source>
        <dbReference type="Proteomes" id="UP001519460"/>
    </source>
</evidence>
<evidence type="ECO:0000256" key="12">
    <source>
        <dbReference type="ARBA" id="ARBA00048140"/>
    </source>
</evidence>